<evidence type="ECO:0000313" key="2">
    <source>
        <dbReference type="Proteomes" id="UP001057580"/>
    </source>
</evidence>
<dbReference type="KEGG" id="ssai:N0B31_09165"/>
<dbReference type="Gene3D" id="3.10.129.10">
    <property type="entry name" value="Hotdog Thioesterase"/>
    <property type="match status" value="1"/>
</dbReference>
<reference evidence="1" key="1">
    <citation type="submission" date="2022-09" db="EMBL/GenBank/DDBJ databases">
        <title>Diverse halophilic archaea isolated from saline environments.</title>
        <authorList>
            <person name="Cui H.-L."/>
        </authorList>
    </citation>
    <scope>NUCLEOTIDE SEQUENCE</scope>
    <source>
        <strain evidence="1">ZS-35-S2</strain>
    </source>
</reference>
<dbReference type="Proteomes" id="UP001057580">
    <property type="component" value="Chromosome"/>
</dbReference>
<sequence>MTDPSDTPLEEGRTVTFERTFDHADVERFVEVSEDRGEHHLEPDAEGRLLVHGLLTATLPTKVGGAYDVLASRMEFEFRRPVWTGETVQCAVTFTRVERDEARERRHVEATFDCTRAGETVLTGGFEGVVRDGPDG</sequence>
<dbReference type="SUPFAM" id="SSF54637">
    <property type="entry name" value="Thioesterase/thiol ester dehydrase-isomerase"/>
    <property type="match status" value="1"/>
</dbReference>
<dbReference type="EMBL" id="CP104003">
    <property type="protein sequence ID" value="UWM56447.1"/>
    <property type="molecule type" value="Genomic_DNA"/>
</dbReference>
<dbReference type="RefSeq" id="WP_260643561.1">
    <property type="nucleotide sequence ID" value="NZ_CP104003.1"/>
</dbReference>
<dbReference type="GeneID" id="74942589"/>
<name>A0A9E7UCN5_9EURY</name>
<dbReference type="AlphaFoldDB" id="A0A9E7UCN5"/>
<dbReference type="InterPro" id="IPR029069">
    <property type="entry name" value="HotDog_dom_sf"/>
</dbReference>
<gene>
    <name evidence="1" type="ORF">N0B31_09165</name>
</gene>
<proteinExistence type="predicted"/>
<evidence type="ECO:0000313" key="1">
    <source>
        <dbReference type="EMBL" id="UWM56447.1"/>
    </source>
</evidence>
<keyword evidence="2" id="KW-1185">Reference proteome</keyword>
<protein>
    <submittedName>
        <fullName evidence="1">Dehydratase</fullName>
    </submittedName>
</protein>
<organism evidence="1 2">
    <name type="scientific">Salinirubellus salinus</name>
    <dbReference type="NCBI Taxonomy" id="1364945"/>
    <lineage>
        <taxon>Archaea</taxon>
        <taxon>Methanobacteriati</taxon>
        <taxon>Methanobacteriota</taxon>
        <taxon>Stenosarchaea group</taxon>
        <taxon>Halobacteria</taxon>
        <taxon>Halobacteriales</taxon>
        <taxon>Natronomonadaceae</taxon>
        <taxon>Salinirubellus</taxon>
    </lineage>
</organism>
<accession>A0A9E7UCN5</accession>